<dbReference type="Pfam" id="PF05378">
    <property type="entry name" value="Hydant_A_N"/>
    <property type="match status" value="1"/>
</dbReference>
<dbReference type="AlphaFoldDB" id="A0A852RJK6"/>
<keyword evidence="5" id="KW-1185">Reference proteome</keyword>
<evidence type="ECO:0000259" key="2">
    <source>
        <dbReference type="Pfam" id="PF05378"/>
    </source>
</evidence>
<dbReference type="PANTHER" id="PTHR11365:SF23">
    <property type="entry name" value="HYPOTHETICAL 5-OXOPROLINASE (EUROFUNG)-RELATED"/>
    <property type="match status" value="1"/>
</dbReference>
<dbReference type="Pfam" id="PF01968">
    <property type="entry name" value="Hydantoinase_A"/>
    <property type="match status" value="1"/>
</dbReference>
<feature type="domain" description="Hydantoinase/oxoprolinase N-terminal" evidence="2">
    <location>
        <begin position="7"/>
        <end position="187"/>
    </location>
</feature>
<dbReference type="InterPro" id="IPR043129">
    <property type="entry name" value="ATPase_NBD"/>
</dbReference>
<dbReference type="Gene3D" id="3.30.420.40">
    <property type="match status" value="1"/>
</dbReference>
<evidence type="ECO:0000313" key="4">
    <source>
        <dbReference type="EMBL" id="NYD33671.1"/>
    </source>
</evidence>
<comment type="caution">
    <text evidence="4">The sequence shown here is derived from an EMBL/GenBank/DDBJ whole genome shotgun (WGS) entry which is preliminary data.</text>
</comment>
<feature type="domain" description="Acetophenone carboxylase-like C-terminal" evidence="3">
    <location>
        <begin position="509"/>
        <end position="681"/>
    </location>
</feature>
<dbReference type="Pfam" id="PF19278">
    <property type="entry name" value="Hydant_A_C"/>
    <property type="match status" value="1"/>
</dbReference>
<dbReference type="InterPro" id="IPR045079">
    <property type="entry name" value="Oxoprolinase-like"/>
</dbReference>
<proteinExistence type="predicted"/>
<gene>
    <name evidence="4" type="ORF">BJ958_005217</name>
</gene>
<name>A0A852RJK6_9ACTN</name>
<dbReference type="InterPro" id="IPR002821">
    <property type="entry name" value="Hydantoinase_A"/>
</dbReference>
<dbReference type="EMBL" id="JACCBF010000001">
    <property type="protein sequence ID" value="NYD33671.1"/>
    <property type="molecule type" value="Genomic_DNA"/>
</dbReference>
<accession>A0A852RJK6</accession>
<dbReference type="EC" id="3.5.2.14" evidence="4"/>
<reference evidence="4 5" key="1">
    <citation type="submission" date="2020-07" db="EMBL/GenBank/DDBJ databases">
        <title>Sequencing the genomes of 1000 actinobacteria strains.</title>
        <authorList>
            <person name="Klenk H.-P."/>
        </authorList>
    </citation>
    <scope>NUCLEOTIDE SEQUENCE [LARGE SCALE GENOMIC DNA]</scope>
    <source>
        <strain evidence="4 5">DSM 19082</strain>
    </source>
</reference>
<evidence type="ECO:0000313" key="5">
    <source>
        <dbReference type="Proteomes" id="UP000582231"/>
    </source>
</evidence>
<dbReference type="GO" id="GO:0047423">
    <property type="term" value="F:N-methylhydantoinase (ATP-hydrolyzing) activity"/>
    <property type="evidence" value="ECO:0007669"/>
    <property type="project" value="UniProtKB-EC"/>
</dbReference>
<dbReference type="Proteomes" id="UP000582231">
    <property type="component" value="Unassembled WGS sequence"/>
</dbReference>
<dbReference type="InterPro" id="IPR049517">
    <property type="entry name" value="ACX-like_C"/>
</dbReference>
<organism evidence="4 5">
    <name type="scientific">Nocardioides kongjuensis</name>
    <dbReference type="NCBI Taxonomy" id="349522"/>
    <lineage>
        <taxon>Bacteria</taxon>
        <taxon>Bacillati</taxon>
        <taxon>Actinomycetota</taxon>
        <taxon>Actinomycetes</taxon>
        <taxon>Propionibacteriales</taxon>
        <taxon>Nocardioidaceae</taxon>
        <taxon>Nocardioides</taxon>
    </lineage>
</organism>
<dbReference type="GO" id="GO:0005829">
    <property type="term" value="C:cytosol"/>
    <property type="evidence" value="ECO:0007669"/>
    <property type="project" value="TreeGrafter"/>
</dbReference>
<keyword evidence="4" id="KW-0378">Hydrolase</keyword>
<dbReference type="PANTHER" id="PTHR11365">
    <property type="entry name" value="5-OXOPROLINASE RELATED"/>
    <property type="match status" value="1"/>
</dbReference>
<sequence>MTARRIRIGIDTGGTFTDVVAFDEDSGEVVTTKTPSTPGNPADGFLAGIDKVLGIAGAQFDDVVAVSHGTTVATNQLLEGKVDALGFITTEGYEAMLEIARQSVPDGYGNSYFWVKPDRIVPRDLVKGVGGRLDFTGAEIRAFDEAKAREVARWFKAKGIDTLGVCFLHAYANPAHEERMREILAEEHPDAVVSISSEVLREYREYERSMTTLVDAAVKPKLSRYVNNIKDRLAAQSGRTVPFYVMKSNGGVLSADEVVHQPITTVLSGPAAGALGAALIAKVAGFDKVLTSDGGGTSTDVSVVIDGDPTLTTEGSVGVYPSKIPMIDVVTVGAGGGSIAWLSPEGTLKVGPHSAGADPGPICYRKGGSEVTITDAHVFLGRIPPHLLGGEIPLDVDAASAAIQQLAGKLGISAEACATGILEISAWNQANALRQVTVKRGLDVRDFTLTTFGGSGSLLLCRLMDILNVPTVLVPPNPGNVSAFGLLTVDVKNDYVQTHVALQENLDPADLQQEYDVLTARAAEALSKEGFAQADHVFVRTADVRYFGQAFEVRVGVPDGPVTEDTLATVAERFHAEHRVLYGYDFSGDASQQVEVVNLRVSGVGPIKRPEILRADGAKPAPQQTGSRSICFDAEAGYVETPVFWRTDLPAGQVLTGPVIIEEFGSTVPIHPGFTARVDDYANIIVTRSEES</sequence>
<dbReference type="RefSeq" id="WP_179729678.1">
    <property type="nucleotide sequence ID" value="NZ_BAABEF010000001.1"/>
</dbReference>
<dbReference type="GO" id="GO:0006749">
    <property type="term" value="P:glutathione metabolic process"/>
    <property type="evidence" value="ECO:0007669"/>
    <property type="project" value="TreeGrafter"/>
</dbReference>
<dbReference type="SUPFAM" id="SSF53067">
    <property type="entry name" value="Actin-like ATPase domain"/>
    <property type="match status" value="1"/>
</dbReference>
<dbReference type="InterPro" id="IPR008040">
    <property type="entry name" value="Hydant_A_N"/>
</dbReference>
<evidence type="ECO:0000259" key="3">
    <source>
        <dbReference type="Pfam" id="PF19278"/>
    </source>
</evidence>
<evidence type="ECO:0000259" key="1">
    <source>
        <dbReference type="Pfam" id="PF01968"/>
    </source>
</evidence>
<protein>
    <submittedName>
        <fullName evidence="4">N-methylhydantoinase A</fullName>
        <ecNumber evidence="4">3.5.2.14</ecNumber>
    </submittedName>
</protein>
<dbReference type="GO" id="GO:0017168">
    <property type="term" value="F:5-oxoprolinase (ATP-hydrolyzing) activity"/>
    <property type="evidence" value="ECO:0007669"/>
    <property type="project" value="TreeGrafter"/>
</dbReference>
<feature type="domain" description="Hydantoinase A/oxoprolinase" evidence="1">
    <location>
        <begin position="208"/>
        <end position="494"/>
    </location>
</feature>